<dbReference type="InterPro" id="IPR050313">
    <property type="entry name" value="Carb_Metab_HTH_regulators"/>
</dbReference>
<accession>A0A7S7M8Q8</accession>
<dbReference type="PRINTS" id="PR00037">
    <property type="entry name" value="HTHLACR"/>
</dbReference>
<dbReference type="AlphaFoldDB" id="A0A7S7M8Q8"/>
<evidence type="ECO:0000256" key="2">
    <source>
        <dbReference type="ARBA" id="ARBA00023125"/>
    </source>
</evidence>
<dbReference type="SUPFAM" id="SSF46785">
    <property type="entry name" value="Winged helix' DNA-binding domain"/>
    <property type="match status" value="1"/>
</dbReference>
<sequence length="262" mass="29092">MAENRSYYLEERQELILSQLEKDAIVRVADLSAQLGVSTATIRKDIRSLEHEGKLRRTHGGAIKPAADSIEMNVDVAASRAHAEKVRIGRQAAQLVSDGDTFFVQSGTTCTEFVRALRNRRNITMITSDYAIAMLAEQILKDSSVITLGGTLRMGFHYAQGSETLKQLESYYVPTAYMCCNAFSFEHGFTAHRLEQAEYVRTQIRASERHIMLLDSTKIGSSALTQAASLSEIDCLITDSAVNDATRTRFLEEAPSLEVIYA</sequence>
<feature type="domain" description="HTH deoR-type" evidence="4">
    <location>
        <begin position="9"/>
        <end position="64"/>
    </location>
</feature>
<evidence type="ECO:0000256" key="1">
    <source>
        <dbReference type="ARBA" id="ARBA00023015"/>
    </source>
</evidence>
<dbReference type="Pfam" id="PF00455">
    <property type="entry name" value="DeoRC"/>
    <property type="match status" value="1"/>
</dbReference>
<keyword evidence="1" id="KW-0805">Transcription regulation</keyword>
<dbReference type="EMBL" id="CP063767">
    <property type="protein sequence ID" value="QOY60819.1"/>
    <property type="molecule type" value="Genomic_DNA"/>
</dbReference>
<dbReference type="PANTHER" id="PTHR30363">
    <property type="entry name" value="HTH-TYPE TRANSCRIPTIONAL REGULATOR SRLR-RELATED"/>
    <property type="match status" value="1"/>
</dbReference>
<dbReference type="InterPro" id="IPR036388">
    <property type="entry name" value="WH-like_DNA-bd_sf"/>
</dbReference>
<evidence type="ECO:0000313" key="5">
    <source>
        <dbReference type="EMBL" id="QOY60819.1"/>
    </source>
</evidence>
<dbReference type="InterPro" id="IPR018356">
    <property type="entry name" value="Tscrpt_reg_HTH_DeoR_CS"/>
</dbReference>
<dbReference type="PANTHER" id="PTHR30363:SF44">
    <property type="entry name" value="AGA OPERON TRANSCRIPTIONAL REPRESSOR-RELATED"/>
    <property type="match status" value="1"/>
</dbReference>
<evidence type="ECO:0000313" key="6">
    <source>
        <dbReference type="Proteomes" id="UP000593735"/>
    </source>
</evidence>
<protein>
    <submittedName>
        <fullName evidence="5">DeoR/GlpR transcriptional regulator</fullName>
    </submittedName>
</protein>
<dbReference type="GO" id="GO:0003677">
    <property type="term" value="F:DNA binding"/>
    <property type="evidence" value="ECO:0007669"/>
    <property type="project" value="UniProtKB-KW"/>
</dbReference>
<dbReference type="SMART" id="SM01134">
    <property type="entry name" value="DeoRC"/>
    <property type="match status" value="1"/>
</dbReference>
<reference evidence="5 6" key="1">
    <citation type="submission" date="2020-10" db="EMBL/GenBank/DDBJ databases">
        <title>Olsenella immobilis sp.nov., isolated from the mud in a fermentation cellar used for the production of Chinese strong-flavoured liquor.</title>
        <authorList>
            <person name="Lu L."/>
        </authorList>
    </citation>
    <scope>NUCLEOTIDE SEQUENCE [LARGE SCALE GENOMIC DNA]</scope>
    <source>
        <strain evidence="5 6">LZLJ-2</strain>
    </source>
</reference>
<dbReference type="InterPro" id="IPR036390">
    <property type="entry name" value="WH_DNA-bd_sf"/>
</dbReference>
<dbReference type="Proteomes" id="UP000593735">
    <property type="component" value="Chromosome"/>
</dbReference>
<dbReference type="InterPro" id="IPR014036">
    <property type="entry name" value="DeoR-like_C"/>
</dbReference>
<name>A0A7S7M8Q8_9ACTN</name>
<gene>
    <name evidence="5" type="ORF">INP52_00955</name>
</gene>
<keyword evidence="6" id="KW-1185">Reference proteome</keyword>
<keyword evidence="3" id="KW-0804">Transcription</keyword>
<dbReference type="RefSeq" id="WP_194371603.1">
    <property type="nucleotide sequence ID" value="NZ_CP063767.1"/>
</dbReference>
<dbReference type="Pfam" id="PF08220">
    <property type="entry name" value="HTH_DeoR"/>
    <property type="match status" value="1"/>
</dbReference>
<dbReference type="PROSITE" id="PS51000">
    <property type="entry name" value="HTH_DEOR_2"/>
    <property type="match status" value="1"/>
</dbReference>
<evidence type="ECO:0000256" key="3">
    <source>
        <dbReference type="ARBA" id="ARBA00023163"/>
    </source>
</evidence>
<proteinExistence type="predicted"/>
<dbReference type="InterPro" id="IPR037171">
    <property type="entry name" value="NagB/RpiA_transferase-like"/>
</dbReference>
<keyword evidence="2" id="KW-0238">DNA-binding</keyword>
<dbReference type="GO" id="GO:0003700">
    <property type="term" value="F:DNA-binding transcription factor activity"/>
    <property type="evidence" value="ECO:0007669"/>
    <property type="project" value="InterPro"/>
</dbReference>
<dbReference type="KEGG" id="tio:INP52_00955"/>
<dbReference type="PROSITE" id="PS00894">
    <property type="entry name" value="HTH_DEOR_1"/>
    <property type="match status" value="1"/>
</dbReference>
<dbReference type="Gene3D" id="1.10.10.10">
    <property type="entry name" value="Winged helix-like DNA-binding domain superfamily/Winged helix DNA-binding domain"/>
    <property type="match status" value="1"/>
</dbReference>
<dbReference type="SMART" id="SM00420">
    <property type="entry name" value="HTH_DEOR"/>
    <property type="match status" value="1"/>
</dbReference>
<dbReference type="SUPFAM" id="SSF100950">
    <property type="entry name" value="NagB/RpiA/CoA transferase-like"/>
    <property type="match status" value="1"/>
</dbReference>
<dbReference type="InterPro" id="IPR001034">
    <property type="entry name" value="DeoR_HTH"/>
</dbReference>
<organism evidence="5 6">
    <name type="scientific">Thermophilibacter immobilis</name>
    <dbReference type="NCBI Taxonomy" id="2779519"/>
    <lineage>
        <taxon>Bacteria</taxon>
        <taxon>Bacillati</taxon>
        <taxon>Actinomycetota</taxon>
        <taxon>Coriobacteriia</taxon>
        <taxon>Coriobacteriales</taxon>
        <taxon>Atopobiaceae</taxon>
        <taxon>Thermophilibacter</taxon>
    </lineage>
</organism>
<evidence type="ECO:0000259" key="4">
    <source>
        <dbReference type="PROSITE" id="PS51000"/>
    </source>
</evidence>